<comment type="caution">
    <text evidence="2">The sequence shown here is derived from an EMBL/GenBank/DDBJ whole genome shotgun (WGS) entry which is preliminary data.</text>
</comment>
<evidence type="ECO:0000313" key="3">
    <source>
        <dbReference type="Proteomes" id="UP001529245"/>
    </source>
</evidence>
<dbReference type="CDD" id="cd01127">
    <property type="entry name" value="TrwB_TraG_TraD_VirD4"/>
    <property type="match status" value="1"/>
</dbReference>
<feature type="compositionally biased region" description="Basic and acidic residues" evidence="1">
    <location>
        <begin position="322"/>
        <end position="336"/>
    </location>
</feature>
<evidence type="ECO:0000256" key="1">
    <source>
        <dbReference type="SAM" id="MobiDB-lite"/>
    </source>
</evidence>
<gene>
    <name evidence="2" type="ORF">QID03_14380</name>
</gene>
<dbReference type="EMBL" id="JASGCB010000050">
    <property type="protein sequence ID" value="MDI9261345.1"/>
    <property type="molecule type" value="Genomic_DNA"/>
</dbReference>
<dbReference type="PANTHER" id="PTHR42957:SF1">
    <property type="entry name" value="HELICASE MJ1565-RELATED"/>
    <property type="match status" value="1"/>
</dbReference>
<dbReference type="InterPro" id="IPR008571">
    <property type="entry name" value="HerA-like"/>
</dbReference>
<feature type="non-terminal residue" evidence="2">
    <location>
        <position position="1"/>
    </location>
</feature>
<name>A0ABT6Y285_ALISE</name>
<dbReference type="InterPro" id="IPR027417">
    <property type="entry name" value="P-loop_NTPase"/>
</dbReference>
<evidence type="ECO:0000313" key="2">
    <source>
        <dbReference type="EMBL" id="MDI9261345.1"/>
    </source>
</evidence>
<protein>
    <submittedName>
        <fullName evidence="2">Type IV secretory system conjugative DNA transfer family protein</fullName>
    </submittedName>
</protein>
<reference evidence="2 3" key="1">
    <citation type="submission" date="2023-04" db="EMBL/GenBank/DDBJ databases">
        <title>A. sendaiensis sub sp. chiapanensis a novel subspecie with specific adaptation in bacterial cell wall isolated from an active volcano.</title>
        <authorList>
            <person name="Alvarez Gutierrez P.E."/>
            <person name="Ortiz Cortes L.Y."/>
        </authorList>
    </citation>
    <scope>NUCLEOTIDE SEQUENCE [LARGE SCALE GENOMIC DNA]</scope>
    <source>
        <strain evidence="2 3">PA2</strain>
    </source>
</reference>
<keyword evidence="3" id="KW-1185">Reference proteome</keyword>
<organism evidence="2 3">
    <name type="scientific">Alicyclobacillus sendaiensis PA2</name>
    <dbReference type="NCBI Taxonomy" id="3029425"/>
    <lineage>
        <taxon>Bacteria</taxon>
        <taxon>Bacillati</taxon>
        <taxon>Bacillota</taxon>
        <taxon>Bacilli</taxon>
        <taxon>Bacillales</taxon>
        <taxon>Alicyclobacillaceae</taxon>
        <taxon>Alicyclobacillus</taxon>
    </lineage>
</organism>
<sequence>GNQVMRRIFGQAEFSLQIRKWMDEGHIVLFDLLNVDPKDVSIIAGQILTQYYVTAKQREPDVSLPHILMIDEAHLVQIPILAKVMAETRKFGLSLGLITQYPKQFVPEILNSIQENAGTLMSCTVGPESAAQMSAVMRKQFSPETLQGLVAREVCVYTQVNNREYAFKVKCDPPVMYLPDGRVANYQDREEMRAAQQWARAKAEELQRRDCRHKDEVDREIAEYLDWLRSFREVETDEGEGESKRRPSVRKKYEPTDDELPVLEALVALVEEEGRWEGRTSALLDALGEQGIDVEEWSPKEFGKLLKRAETWLEQNGVKSNSRREETGTVWRLERA</sequence>
<proteinExistence type="predicted"/>
<dbReference type="Gene3D" id="3.40.50.300">
    <property type="entry name" value="P-loop containing nucleotide triphosphate hydrolases"/>
    <property type="match status" value="1"/>
</dbReference>
<feature type="region of interest" description="Disordered" evidence="1">
    <location>
        <begin position="317"/>
        <end position="336"/>
    </location>
</feature>
<dbReference type="PANTHER" id="PTHR42957">
    <property type="entry name" value="HELICASE MJ1565-RELATED"/>
    <property type="match status" value="1"/>
</dbReference>
<dbReference type="SUPFAM" id="SSF52540">
    <property type="entry name" value="P-loop containing nucleoside triphosphate hydrolases"/>
    <property type="match status" value="1"/>
</dbReference>
<dbReference type="Proteomes" id="UP001529245">
    <property type="component" value="Unassembled WGS sequence"/>
</dbReference>
<accession>A0ABT6Y285</accession>